<dbReference type="EMBL" id="LNCU01000019">
    <property type="protein sequence ID" value="KWV60500.1"/>
    <property type="molecule type" value="Genomic_DNA"/>
</dbReference>
<evidence type="ECO:0000313" key="7">
    <source>
        <dbReference type="EMBL" id="KWV60500.1"/>
    </source>
</evidence>
<evidence type="ECO:0000256" key="2">
    <source>
        <dbReference type="ARBA" id="ARBA00022908"/>
    </source>
</evidence>
<dbReference type="InterPro" id="IPR011010">
    <property type="entry name" value="DNA_brk_join_enz"/>
</dbReference>
<dbReference type="GO" id="GO:0003677">
    <property type="term" value="F:DNA binding"/>
    <property type="evidence" value="ECO:0007669"/>
    <property type="project" value="UniProtKB-KW"/>
</dbReference>
<dbReference type="InterPro" id="IPR013762">
    <property type="entry name" value="Integrase-like_cat_sf"/>
</dbReference>
<dbReference type="OrthoDB" id="7615137at2"/>
<dbReference type="GO" id="GO:0006310">
    <property type="term" value="P:DNA recombination"/>
    <property type="evidence" value="ECO:0007669"/>
    <property type="project" value="UniProtKB-KW"/>
</dbReference>
<dbReference type="InterPro" id="IPR038488">
    <property type="entry name" value="Integrase_DNA-bd_sf"/>
</dbReference>
<keyword evidence="8" id="KW-1185">Reference proteome</keyword>
<name>A0A125QAG8_9BRAD</name>
<protein>
    <submittedName>
        <fullName evidence="7">Integrase</fullName>
    </submittedName>
</protein>
<reference evidence="7 8" key="1">
    <citation type="submission" date="2015-11" db="EMBL/GenBank/DDBJ databases">
        <title>Draft Genome Sequence of the Strain BR 10303 (Bradyrhizobium sp.) isolated from nodules of Centrolobium paraense.</title>
        <authorList>
            <person name="Zelli J.E."/>
            <person name="Simoes-Araujo J.L."/>
            <person name="Barauna A.C."/>
            <person name="Silva K."/>
        </authorList>
    </citation>
    <scope>NUCLEOTIDE SEQUENCE [LARGE SCALE GENOMIC DNA]</scope>
    <source>
        <strain evidence="7 8">BR 10303</strain>
    </source>
</reference>
<keyword evidence="3" id="KW-0238">DNA-binding</keyword>
<accession>A0A125QAG8</accession>
<dbReference type="PANTHER" id="PTHR30629:SF2">
    <property type="entry name" value="PROPHAGE INTEGRASE INTS-RELATED"/>
    <property type="match status" value="1"/>
</dbReference>
<comment type="similarity">
    <text evidence="1">Belongs to the 'phage' integrase family.</text>
</comment>
<evidence type="ECO:0000259" key="6">
    <source>
        <dbReference type="Pfam" id="PF13356"/>
    </source>
</evidence>
<dbReference type="GO" id="GO:0015074">
    <property type="term" value="P:DNA integration"/>
    <property type="evidence" value="ECO:0007669"/>
    <property type="project" value="UniProtKB-KW"/>
</dbReference>
<dbReference type="Gene3D" id="1.10.150.130">
    <property type="match status" value="1"/>
</dbReference>
<dbReference type="InterPro" id="IPR010998">
    <property type="entry name" value="Integrase_recombinase_N"/>
</dbReference>
<evidence type="ECO:0000256" key="3">
    <source>
        <dbReference type="ARBA" id="ARBA00023125"/>
    </source>
</evidence>
<sequence>MPEPSNQLTLTDAVIRSATMPPGKAQHYLHDDKLPGLALRMRATGGRTWVYLFTKPGVRGTQRKTLGPWPKYNEKVARKAATIAAGEVFKGTDPNDAKREARRQQAAEKQRTTLADLIVEDGPYQTSLTGRQVVNWKPALSALRRGLKEHTESGVGDLTRRQIMAAVEKVTKTGKRGAAKDLRKHTHTFLEWCVSEGYVDHNVLAGYREPKETRAQRVGRRTKGRALADEEIIKVWHASGKLGTFGLLTRTCLLGGPRRSEPTMIEWQKHVMDDRITFDAAWTKMGLHHDVPRTHLVDEVLAAAKHFQRATSDFVFPSPKTGGQMSGFTKMVNRLVKEAGVAKFTMHDLRRSLRTIMSRCGYDNEIQRLCVGQKPSGIDQVYNHDEQWIIRKMAFEAAHDYIAELIGAMRVGKVVRLQRTNPLDPIKAELLGRLREHYAAETA</sequence>
<dbReference type="Gene3D" id="1.10.443.10">
    <property type="entry name" value="Intergrase catalytic core"/>
    <property type="match status" value="1"/>
</dbReference>
<dbReference type="PANTHER" id="PTHR30629">
    <property type="entry name" value="PROPHAGE INTEGRASE"/>
    <property type="match status" value="1"/>
</dbReference>
<dbReference type="InterPro" id="IPR025166">
    <property type="entry name" value="Integrase_DNA_bind_dom"/>
</dbReference>
<dbReference type="InterPro" id="IPR050808">
    <property type="entry name" value="Phage_Integrase"/>
</dbReference>
<evidence type="ECO:0000256" key="4">
    <source>
        <dbReference type="ARBA" id="ARBA00023172"/>
    </source>
</evidence>
<evidence type="ECO:0000256" key="1">
    <source>
        <dbReference type="ARBA" id="ARBA00008857"/>
    </source>
</evidence>
<keyword evidence="4" id="KW-0233">DNA recombination</keyword>
<feature type="domain" description="Tyr recombinase" evidence="5">
    <location>
        <begin position="248"/>
        <end position="385"/>
    </location>
</feature>
<dbReference type="AlphaFoldDB" id="A0A125QAG8"/>
<organism evidence="7 8">
    <name type="scientific">Bradyrhizobium macuxiense</name>
    <dbReference type="NCBI Taxonomy" id="1755647"/>
    <lineage>
        <taxon>Bacteria</taxon>
        <taxon>Pseudomonadati</taxon>
        <taxon>Pseudomonadota</taxon>
        <taxon>Alphaproteobacteria</taxon>
        <taxon>Hyphomicrobiales</taxon>
        <taxon>Nitrobacteraceae</taxon>
        <taxon>Bradyrhizobium</taxon>
    </lineage>
</organism>
<keyword evidence="2" id="KW-0229">DNA integration</keyword>
<evidence type="ECO:0000313" key="8">
    <source>
        <dbReference type="Proteomes" id="UP000057737"/>
    </source>
</evidence>
<dbReference type="Pfam" id="PF13356">
    <property type="entry name" value="Arm-DNA-bind_3"/>
    <property type="match status" value="1"/>
</dbReference>
<dbReference type="RefSeq" id="WP_066500588.1">
    <property type="nucleotide sequence ID" value="NZ_LNCU01000019.1"/>
</dbReference>
<dbReference type="SUPFAM" id="SSF56349">
    <property type="entry name" value="DNA breaking-rejoining enzymes"/>
    <property type="match status" value="1"/>
</dbReference>
<dbReference type="Pfam" id="PF00589">
    <property type="entry name" value="Phage_integrase"/>
    <property type="match status" value="1"/>
</dbReference>
<dbReference type="Proteomes" id="UP000057737">
    <property type="component" value="Unassembled WGS sequence"/>
</dbReference>
<dbReference type="Gene3D" id="3.30.160.390">
    <property type="entry name" value="Integrase, DNA-binding domain"/>
    <property type="match status" value="1"/>
</dbReference>
<proteinExistence type="inferred from homology"/>
<dbReference type="InterPro" id="IPR002104">
    <property type="entry name" value="Integrase_catalytic"/>
</dbReference>
<comment type="caution">
    <text evidence="7">The sequence shown here is derived from an EMBL/GenBank/DDBJ whole genome shotgun (WGS) entry which is preliminary data.</text>
</comment>
<feature type="domain" description="Integrase DNA-binding" evidence="6">
    <location>
        <begin position="10"/>
        <end position="101"/>
    </location>
</feature>
<evidence type="ECO:0000259" key="5">
    <source>
        <dbReference type="Pfam" id="PF00589"/>
    </source>
</evidence>
<gene>
    <name evidence="7" type="ORF">AS156_29440</name>
</gene>